<dbReference type="AlphaFoldDB" id="A0A848DTJ4"/>
<reference evidence="2 3" key="1">
    <citation type="submission" date="2020-04" db="EMBL/GenBank/DDBJ databases">
        <authorList>
            <person name="Klaysubun C."/>
            <person name="Duangmal K."/>
            <person name="Lipun K."/>
        </authorList>
    </citation>
    <scope>NUCLEOTIDE SEQUENCE [LARGE SCALE GENOMIC DNA]</scope>
    <source>
        <strain evidence="2 3">DSM 45300</strain>
    </source>
</reference>
<gene>
    <name evidence="2" type="ORF">HF519_29075</name>
</gene>
<dbReference type="RefSeq" id="WP_169416174.1">
    <property type="nucleotide sequence ID" value="NZ_JAAXKZ010000203.1"/>
</dbReference>
<dbReference type="InterPro" id="IPR029062">
    <property type="entry name" value="Class_I_gatase-like"/>
</dbReference>
<evidence type="ECO:0000313" key="2">
    <source>
        <dbReference type="EMBL" id="NMH95524.1"/>
    </source>
</evidence>
<dbReference type="Pfam" id="PF20254">
    <property type="entry name" value="DMFA2_C"/>
    <property type="match status" value="1"/>
</dbReference>
<evidence type="ECO:0000259" key="1">
    <source>
        <dbReference type="Pfam" id="PF20254"/>
    </source>
</evidence>
<sequence>MIYGYPDRPGLGPGEELMLRVSTDAPAFRVEFYRCGANLTFVARSPWLDGHDVPHHLPHQDWGRPGTGPDGRELPGWPGYRFPIPPDWAPGVHLAVFVEAGAPHLVPRTPDARDSTALFVLRNRPGGAGRILYKLPLLTYHAYNEVVALPRDAPRHRAWCLYTGDGVAVRRPGGGTGGTPWDIFNADPHDPTPRQTFVHWDAPFLAWLERTGYRVDHCTDLDLHRDPTLLDSYRLLVSAGHDEYWSDAMRANVERFRDGGGNVAFFGGNTCWWRVRFDPGADAVTYVRVQNWHDGPGRPENRLTGVSFRNGGERPFDARPVPVGYRVQHADHWVYAGTGLGDGDTFGDRRDEYLVGYECDGAHFDRTDLARGRPVRASGDDGTPPGFTILGVGDVGAAGWGLGNRAATMGTYARGGTVFTAATTDWPRVLASGTTPAVERITRNVLDRLG</sequence>
<organism evidence="2 3">
    <name type="scientific">Pseudonocardia bannensis</name>
    <dbReference type="NCBI Taxonomy" id="630973"/>
    <lineage>
        <taxon>Bacteria</taxon>
        <taxon>Bacillati</taxon>
        <taxon>Actinomycetota</taxon>
        <taxon>Actinomycetes</taxon>
        <taxon>Pseudonocardiales</taxon>
        <taxon>Pseudonocardiaceae</taxon>
        <taxon>Pseudonocardia</taxon>
    </lineage>
</organism>
<proteinExistence type="predicted"/>
<dbReference type="SUPFAM" id="SSF52317">
    <property type="entry name" value="Class I glutamine amidotransferase-like"/>
    <property type="match status" value="1"/>
</dbReference>
<name>A0A848DTJ4_9PSEU</name>
<keyword evidence="3" id="KW-1185">Reference proteome</keyword>
<dbReference type="InterPro" id="IPR046540">
    <property type="entry name" value="DMFA2_C"/>
</dbReference>
<accession>A0A848DTJ4</accession>
<comment type="caution">
    <text evidence="2">The sequence shown here is derived from an EMBL/GenBank/DDBJ whole genome shotgun (WGS) entry which is preliminary data.</text>
</comment>
<dbReference type="Proteomes" id="UP000586918">
    <property type="component" value="Unassembled WGS sequence"/>
</dbReference>
<dbReference type="EMBL" id="JAAXKZ010000203">
    <property type="protein sequence ID" value="NMH95524.1"/>
    <property type="molecule type" value="Genomic_DNA"/>
</dbReference>
<evidence type="ECO:0000313" key="3">
    <source>
        <dbReference type="Proteomes" id="UP000586918"/>
    </source>
</evidence>
<protein>
    <recommendedName>
        <fullName evidence="1">N,N-dimethylformamidase beta subunit-like C-terminal domain-containing protein</fullName>
    </recommendedName>
</protein>
<feature type="domain" description="N,N-dimethylformamidase beta subunit-like C-terminal" evidence="1">
    <location>
        <begin position="76"/>
        <end position="431"/>
    </location>
</feature>